<name>A0ABS8WAB0_9GAMM</name>
<accession>A0ABS8WAB0</accession>
<feature type="transmembrane region" description="Helical" evidence="2">
    <location>
        <begin position="41"/>
        <end position="63"/>
    </location>
</feature>
<dbReference type="Proteomes" id="UP001201273">
    <property type="component" value="Unassembled WGS sequence"/>
</dbReference>
<organism evidence="4 5">
    <name type="scientific">Motilimonas cestriensis</name>
    <dbReference type="NCBI Taxonomy" id="2742685"/>
    <lineage>
        <taxon>Bacteria</taxon>
        <taxon>Pseudomonadati</taxon>
        <taxon>Pseudomonadota</taxon>
        <taxon>Gammaproteobacteria</taxon>
        <taxon>Alteromonadales</taxon>
        <taxon>Alteromonadales genera incertae sedis</taxon>
        <taxon>Motilimonas</taxon>
    </lineage>
</organism>
<feature type="region of interest" description="Disordered" evidence="1">
    <location>
        <begin position="156"/>
        <end position="177"/>
    </location>
</feature>
<evidence type="ECO:0000313" key="4">
    <source>
        <dbReference type="EMBL" id="MCE2595979.1"/>
    </source>
</evidence>
<reference evidence="4 5" key="1">
    <citation type="journal article" date="2022" name="Environ. Microbiol. Rep.">
        <title>Eco-phylogenetic analyses reveal divergent evolution of vitamin B12 metabolism in the marine bacterial family 'Psychromonadaceae'.</title>
        <authorList>
            <person name="Jin X."/>
            <person name="Yang Y."/>
            <person name="Cao H."/>
            <person name="Gao B."/>
            <person name="Zhao Z."/>
        </authorList>
    </citation>
    <scope>NUCLEOTIDE SEQUENCE [LARGE SCALE GENOMIC DNA]</scope>
    <source>
        <strain evidence="4 5">MKS20</strain>
    </source>
</reference>
<feature type="domain" description="Type II secretion system protein GspB C-terminal" evidence="3">
    <location>
        <begin position="261"/>
        <end position="319"/>
    </location>
</feature>
<keyword evidence="5" id="KW-1185">Reference proteome</keyword>
<gene>
    <name evidence="4" type="ORF">K6Y31_14290</name>
</gene>
<keyword evidence="2" id="KW-0812">Transmembrane</keyword>
<dbReference type="InterPro" id="IPR032389">
    <property type="entry name" value="GspB_C"/>
</dbReference>
<comment type="caution">
    <text evidence="4">The sequence shown here is derived from an EMBL/GenBank/DDBJ whole genome shotgun (WGS) entry which is preliminary data.</text>
</comment>
<keyword evidence="2" id="KW-0472">Membrane</keyword>
<sequence length="328" mass="35702">MSTILNALKKSEELRNTKIPTQSLASNHYQYPVAEETTAPVWPYIAIAVLSTSLVCGGLFWYFSPSTPVAAAAVQDLIPVQGARVPATVKAKPASIDEMVTSTAVVEQSAPLLETVQVLQAQETVAAQEAKSDIEFLPAKEFKTVPLPVYVSSQKSRAPVEKIQQQTSNKAQDDPLADLDLSNTSPALAAKIRLALGAEPEAPEQPAKETNGMDYSDVSDTMAEKFKRALTADTPLPAELPKPPAPAIPVGNLPKDIQANIPPFAYNSHVYSSLVEKRSVRFNGTEFKEGDSVFIPELTLLEIRPDDVIMRYDNQSFSIVSMQDWKGY</sequence>
<dbReference type="EMBL" id="JAIMJA010000014">
    <property type="protein sequence ID" value="MCE2595979.1"/>
    <property type="molecule type" value="Genomic_DNA"/>
</dbReference>
<dbReference type="RefSeq" id="WP_233053643.1">
    <property type="nucleotide sequence ID" value="NZ_JAIMJA010000014.1"/>
</dbReference>
<dbReference type="Pfam" id="PF16537">
    <property type="entry name" value="T2SSB"/>
    <property type="match status" value="1"/>
</dbReference>
<evidence type="ECO:0000259" key="3">
    <source>
        <dbReference type="Pfam" id="PF16537"/>
    </source>
</evidence>
<evidence type="ECO:0000256" key="1">
    <source>
        <dbReference type="SAM" id="MobiDB-lite"/>
    </source>
</evidence>
<proteinExistence type="predicted"/>
<evidence type="ECO:0000256" key="2">
    <source>
        <dbReference type="SAM" id="Phobius"/>
    </source>
</evidence>
<protein>
    <submittedName>
        <fullName evidence="4">General secretion pathway protein GspB</fullName>
    </submittedName>
</protein>
<keyword evidence="2" id="KW-1133">Transmembrane helix</keyword>
<evidence type="ECO:0000313" key="5">
    <source>
        <dbReference type="Proteomes" id="UP001201273"/>
    </source>
</evidence>